<name>A0A2P2R2G6_RHIMU</name>
<reference evidence="1" key="1">
    <citation type="submission" date="2018-02" db="EMBL/GenBank/DDBJ databases">
        <title>Rhizophora mucronata_Transcriptome.</title>
        <authorList>
            <person name="Meera S.P."/>
            <person name="Sreeshan A."/>
            <person name="Augustine A."/>
        </authorList>
    </citation>
    <scope>NUCLEOTIDE SEQUENCE</scope>
    <source>
        <tissue evidence="1">Leaf</tissue>
    </source>
</reference>
<dbReference type="EMBL" id="GGEC01092961">
    <property type="protein sequence ID" value="MBX73445.1"/>
    <property type="molecule type" value="Transcribed_RNA"/>
</dbReference>
<proteinExistence type="predicted"/>
<organism evidence="1">
    <name type="scientific">Rhizophora mucronata</name>
    <name type="common">Asiatic mangrove</name>
    <dbReference type="NCBI Taxonomy" id="61149"/>
    <lineage>
        <taxon>Eukaryota</taxon>
        <taxon>Viridiplantae</taxon>
        <taxon>Streptophyta</taxon>
        <taxon>Embryophyta</taxon>
        <taxon>Tracheophyta</taxon>
        <taxon>Spermatophyta</taxon>
        <taxon>Magnoliopsida</taxon>
        <taxon>eudicotyledons</taxon>
        <taxon>Gunneridae</taxon>
        <taxon>Pentapetalae</taxon>
        <taxon>rosids</taxon>
        <taxon>fabids</taxon>
        <taxon>Malpighiales</taxon>
        <taxon>Rhizophoraceae</taxon>
        <taxon>Rhizophora</taxon>
    </lineage>
</organism>
<sequence length="17" mass="2043">MSFIMLYLNSCTKKFCI</sequence>
<dbReference type="AlphaFoldDB" id="A0A2P2R2G6"/>
<evidence type="ECO:0000313" key="1">
    <source>
        <dbReference type="EMBL" id="MBX73445.1"/>
    </source>
</evidence>
<accession>A0A2P2R2G6</accession>
<protein>
    <submittedName>
        <fullName evidence="1">Uncharacterized protein</fullName>
    </submittedName>
</protein>